<proteinExistence type="inferred from homology"/>
<dbReference type="Proteomes" id="UP001374579">
    <property type="component" value="Unassembled WGS sequence"/>
</dbReference>
<dbReference type="InterPro" id="IPR002108">
    <property type="entry name" value="ADF-H"/>
</dbReference>
<organism evidence="4 5">
    <name type="scientific">Littorina saxatilis</name>
    <dbReference type="NCBI Taxonomy" id="31220"/>
    <lineage>
        <taxon>Eukaryota</taxon>
        <taxon>Metazoa</taxon>
        <taxon>Spiralia</taxon>
        <taxon>Lophotrochozoa</taxon>
        <taxon>Mollusca</taxon>
        <taxon>Gastropoda</taxon>
        <taxon>Caenogastropoda</taxon>
        <taxon>Littorinimorpha</taxon>
        <taxon>Littorinoidea</taxon>
        <taxon>Littorinidae</taxon>
        <taxon>Littorina</taxon>
    </lineage>
</organism>
<dbReference type="EMBL" id="JBAMIC010004070">
    <property type="protein sequence ID" value="KAK7087290.1"/>
    <property type="molecule type" value="Genomic_DNA"/>
</dbReference>
<name>A0AAN9FXK3_9CAEN</name>
<feature type="domain" description="ADF-H" evidence="3">
    <location>
        <begin position="2"/>
        <end position="144"/>
    </location>
</feature>
<accession>A0AAN9FXK3</accession>
<dbReference type="InterPro" id="IPR029006">
    <property type="entry name" value="ADF-H/Gelsolin-like_dom_sf"/>
</dbReference>
<keyword evidence="5" id="KW-1185">Reference proteome</keyword>
<evidence type="ECO:0000259" key="3">
    <source>
        <dbReference type="PROSITE" id="PS51263"/>
    </source>
</evidence>
<comment type="similarity">
    <text evidence="1">Belongs to the actin-binding proteins ADF family.</text>
</comment>
<sequence length="147" mass="16654">MSSGMDVDSEAVTLYQEMKSNKNTYRCILFKVSDDKKKIEVDRIVKYDQDKDQETEYNEIIKSLPPLEGRYIVWDLKVPNPKSGKDMDKLAFMSWCPDDGPISGKMIFASSKDGLKKKLQGISTCVDCSDLDDTQYKAVCSKIAHGH</sequence>
<dbReference type="InterPro" id="IPR017904">
    <property type="entry name" value="ADF/Cofilin"/>
</dbReference>
<dbReference type="Pfam" id="PF00241">
    <property type="entry name" value="Cofilin_ADF"/>
    <property type="match status" value="1"/>
</dbReference>
<dbReference type="PANTHER" id="PTHR11913">
    <property type="entry name" value="COFILIN-RELATED"/>
    <property type="match status" value="1"/>
</dbReference>
<comment type="caution">
    <text evidence="4">The sequence shown here is derived from an EMBL/GenBank/DDBJ whole genome shotgun (WGS) entry which is preliminary data.</text>
</comment>
<evidence type="ECO:0000256" key="1">
    <source>
        <dbReference type="ARBA" id="ARBA00006844"/>
    </source>
</evidence>
<dbReference type="PRINTS" id="PR00006">
    <property type="entry name" value="COFILIN"/>
</dbReference>
<dbReference type="SMART" id="SM00102">
    <property type="entry name" value="ADF"/>
    <property type="match status" value="1"/>
</dbReference>
<keyword evidence="2" id="KW-0009">Actin-binding</keyword>
<reference evidence="4 5" key="1">
    <citation type="submission" date="2024-02" db="EMBL/GenBank/DDBJ databases">
        <title>Chromosome-scale genome assembly of the rough periwinkle Littorina saxatilis.</title>
        <authorList>
            <person name="De Jode A."/>
            <person name="Faria R."/>
            <person name="Formenti G."/>
            <person name="Sims Y."/>
            <person name="Smith T.P."/>
            <person name="Tracey A."/>
            <person name="Wood J.M.D."/>
            <person name="Zagrodzka Z.B."/>
            <person name="Johannesson K."/>
            <person name="Butlin R.K."/>
            <person name="Leder E.H."/>
        </authorList>
    </citation>
    <scope>NUCLEOTIDE SEQUENCE [LARGE SCALE GENOMIC DNA]</scope>
    <source>
        <strain evidence="4">Snail1</strain>
        <tissue evidence="4">Muscle</tissue>
    </source>
</reference>
<dbReference type="Gene3D" id="3.40.20.10">
    <property type="entry name" value="Severin"/>
    <property type="match status" value="1"/>
</dbReference>
<dbReference type="GO" id="GO:0003779">
    <property type="term" value="F:actin binding"/>
    <property type="evidence" value="ECO:0007669"/>
    <property type="project" value="UniProtKB-KW"/>
</dbReference>
<dbReference type="GO" id="GO:0015629">
    <property type="term" value="C:actin cytoskeleton"/>
    <property type="evidence" value="ECO:0007669"/>
    <property type="project" value="InterPro"/>
</dbReference>
<dbReference type="CDD" id="cd11286">
    <property type="entry name" value="ADF_cofilin_like"/>
    <property type="match status" value="1"/>
</dbReference>
<dbReference type="PROSITE" id="PS51263">
    <property type="entry name" value="ADF_H"/>
    <property type="match status" value="1"/>
</dbReference>
<protein>
    <recommendedName>
        <fullName evidence="3">ADF-H domain-containing protein</fullName>
    </recommendedName>
</protein>
<dbReference type="SUPFAM" id="SSF55753">
    <property type="entry name" value="Actin depolymerizing proteins"/>
    <property type="match status" value="1"/>
</dbReference>
<evidence type="ECO:0000313" key="5">
    <source>
        <dbReference type="Proteomes" id="UP001374579"/>
    </source>
</evidence>
<dbReference type="AlphaFoldDB" id="A0AAN9FXK3"/>
<evidence type="ECO:0000313" key="4">
    <source>
        <dbReference type="EMBL" id="KAK7087290.1"/>
    </source>
</evidence>
<dbReference type="GO" id="GO:0030042">
    <property type="term" value="P:actin filament depolymerization"/>
    <property type="evidence" value="ECO:0007669"/>
    <property type="project" value="InterPro"/>
</dbReference>
<evidence type="ECO:0000256" key="2">
    <source>
        <dbReference type="ARBA" id="ARBA00023203"/>
    </source>
</evidence>
<gene>
    <name evidence="4" type="ORF">V1264_021362</name>
</gene>